<name>A0A4Q2K3U0_9ACTN</name>
<dbReference type="CDD" id="cd00838">
    <property type="entry name" value="MPP_superfamily"/>
    <property type="match status" value="1"/>
</dbReference>
<dbReference type="Gene3D" id="3.60.21.10">
    <property type="match status" value="1"/>
</dbReference>
<dbReference type="Pfam" id="PF00149">
    <property type="entry name" value="Metallophos"/>
    <property type="match status" value="1"/>
</dbReference>
<dbReference type="SUPFAM" id="SSF56300">
    <property type="entry name" value="Metallo-dependent phosphatases"/>
    <property type="match status" value="1"/>
</dbReference>
<feature type="domain" description="Calcineurin-like phosphoesterase" evidence="1">
    <location>
        <begin position="3"/>
        <end position="212"/>
    </location>
</feature>
<organism evidence="2 3">
    <name type="scientific">Senegalimassilia faecalis</name>
    <dbReference type="NCBI Taxonomy" id="2509433"/>
    <lineage>
        <taxon>Bacteria</taxon>
        <taxon>Bacillati</taxon>
        <taxon>Actinomycetota</taxon>
        <taxon>Coriobacteriia</taxon>
        <taxon>Coriobacteriales</taxon>
        <taxon>Coriobacteriaceae</taxon>
        <taxon>Senegalimassilia</taxon>
    </lineage>
</organism>
<evidence type="ECO:0000313" key="2">
    <source>
        <dbReference type="EMBL" id="RXZ55050.1"/>
    </source>
</evidence>
<keyword evidence="3" id="KW-1185">Reference proteome</keyword>
<evidence type="ECO:0000259" key="1">
    <source>
        <dbReference type="Pfam" id="PF00149"/>
    </source>
</evidence>
<dbReference type="OrthoDB" id="5380150at2"/>
<accession>A0A4Q2K3U0</accession>
<dbReference type="Proteomes" id="UP000293345">
    <property type="component" value="Unassembled WGS sequence"/>
</dbReference>
<gene>
    <name evidence="2" type="ORF">ET524_01485</name>
</gene>
<comment type="caution">
    <text evidence="2">The sequence shown here is derived from an EMBL/GenBank/DDBJ whole genome shotgun (WGS) entry which is preliminary data.</text>
</comment>
<dbReference type="GO" id="GO:0016787">
    <property type="term" value="F:hydrolase activity"/>
    <property type="evidence" value="ECO:0007669"/>
    <property type="project" value="InterPro"/>
</dbReference>
<proteinExistence type="predicted"/>
<dbReference type="EMBL" id="SDPW01000001">
    <property type="protein sequence ID" value="RXZ55050.1"/>
    <property type="molecule type" value="Genomic_DNA"/>
</dbReference>
<dbReference type="InterPro" id="IPR004843">
    <property type="entry name" value="Calcineurin-like_PHP"/>
</dbReference>
<sequence length="278" mass="31426">MYITGDIHASYDIEKLSSSHFDATGLTKDDYVIICGDFGLVWNNSTSEQYWLRWLDAKPFTTLFVDGNHEGFHALNNLSTCTWHGGIAHKVNDSVYHLMRGELYDLDGITLFAMGGAASSAYDKETRTEGIGWFPEEIPAQAEREHAIETLENANWNVDIIITHCAPTSCEESIAAVTNRLELHPMDEYTNWLETIRQKASYSQWFCGHYHIDAQLTNNITALYNKIAKLEIPAEIGQTQESAQDALNNASITYKIIEKKQVAIEPNDPFEDLEEDPE</sequence>
<dbReference type="InterPro" id="IPR029052">
    <property type="entry name" value="Metallo-depent_PP-like"/>
</dbReference>
<protein>
    <submittedName>
        <fullName evidence="2">Metallophosphatase family protein</fullName>
    </submittedName>
</protein>
<evidence type="ECO:0000313" key="3">
    <source>
        <dbReference type="Proteomes" id="UP000293345"/>
    </source>
</evidence>
<reference evidence="2 3" key="1">
    <citation type="submission" date="2019-01" db="EMBL/GenBank/DDBJ databases">
        <title>Senegalimassilia sp. nov. KGMB04484 isolated human feces.</title>
        <authorList>
            <person name="Han K.-I."/>
            <person name="Kim J.-S."/>
            <person name="Lee K.C."/>
            <person name="Suh M.K."/>
            <person name="Eom M.K."/>
            <person name="Lee J.H."/>
            <person name="Park S.-H."/>
            <person name="Kang S.W."/>
            <person name="Park J.-E."/>
            <person name="Oh B.S."/>
            <person name="Yu S.Y."/>
            <person name="Choi S.-H."/>
            <person name="Lee D.H."/>
            <person name="Yoon H."/>
            <person name="Kim B.-Y."/>
            <person name="Lee J.H."/>
            <person name="Lee J.-S."/>
        </authorList>
    </citation>
    <scope>NUCLEOTIDE SEQUENCE [LARGE SCALE GENOMIC DNA]</scope>
    <source>
        <strain evidence="2 3">KGMB04484</strain>
    </source>
</reference>
<dbReference type="AlphaFoldDB" id="A0A4Q2K3U0"/>